<dbReference type="PANTHER" id="PTHR31807">
    <property type="entry name" value="AUGMIN FAMILY MEMBER"/>
    <property type="match status" value="1"/>
</dbReference>
<sequence length="416" mass="46177">MDGRRVRHSRAVIPQKVDEVDYTGRPPLGLSEKNNGIPVVQKPRKREIPSRYKSLPLSPSRQRFPSPIVGHNSNTQDVQLPKRAQSADRRSPSNRLSTYSRPLMPYSSLARPSTRACDSLTAMHSVSRLSSNGKAADGLWPSAQRRSNSFCVDSSIKRSKVVGVVSDSCADYIFNASANAESYKEKTFCGRNINDLAENDWPMRDLPGRTEDEPRWSCSKEGKSSASTSLSCTDLAVDHSKSTTLSTPCGVLSRRTPNFHGALPVTKPGRALSKLPHTLPLNKTLSESLSTLREIAHLEDWAAVENEHCRSLTGTNRALEASTLCLPVTGVKRVDIRSMKYAINSAMDLMQTMSSSLNHMISKLEQVLSRIYELLSAARKERAILNNCSELLALTEWLQVKESSLRVHMMQLGRYP</sequence>
<dbReference type="GO" id="GO:0005880">
    <property type="term" value="C:nuclear microtubule"/>
    <property type="evidence" value="ECO:0007669"/>
    <property type="project" value="TreeGrafter"/>
</dbReference>
<evidence type="ECO:0000313" key="3">
    <source>
        <dbReference type="EMBL" id="KAG0472030.1"/>
    </source>
</evidence>
<dbReference type="Proteomes" id="UP000639772">
    <property type="component" value="Unassembled WGS sequence"/>
</dbReference>
<dbReference type="GO" id="GO:0005737">
    <property type="term" value="C:cytoplasm"/>
    <property type="evidence" value="ECO:0007669"/>
    <property type="project" value="TreeGrafter"/>
</dbReference>
<accession>A0A835UTH3</accession>
<comment type="caution">
    <text evidence="3">The sequence shown here is derived from an EMBL/GenBank/DDBJ whole genome shotgun (WGS) entry which is preliminary data.</text>
</comment>
<dbReference type="GO" id="GO:0008017">
    <property type="term" value="F:microtubule binding"/>
    <property type="evidence" value="ECO:0007669"/>
    <property type="project" value="TreeGrafter"/>
</dbReference>
<feature type="compositionally biased region" description="Basic and acidic residues" evidence="2">
    <location>
        <begin position="202"/>
        <end position="223"/>
    </location>
</feature>
<evidence type="ECO:0000256" key="1">
    <source>
        <dbReference type="ARBA" id="ARBA00010016"/>
    </source>
</evidence>
<feature type="region of interest" description="Disordered" evidence="2">
    <location>
        <begin position="202"/>
        <end position="227"/>
    </location>
</feature>
<comment type="similarity">
    <text evidence="1">Belongs to the QWRF family.</text>
</comment>
<dbReference type="Pfam" id="PF04484">
    <property type="entry name" value="QWRF"/>
    <property type="match status" value="1"/>
</dbReference>
<reference evidence="3 4" key="1">
    <citation type="journal article" date="2020" name="Nat. Food">
        <title>A phased Vanilla planifolia genome enables genetic improvement of flavour and production.</title>
        <authorList>
            <person name="Hasing T."/>
            <person name="Tang H."/>
            <person name="Brym M."/>
            <person name="Khazi F."/>
            <person name="Huang T."/>
            <person name="Chambers A.H."/>
        </authorList>
    </citation>
    <scope>NUCLEOTIDE SEQUENCE [LARGE SCALE GENOMIC DNA]</scope>
    <source>
        <tissue evidence="3">Leaf</tissue>
    </source>
</reference>
<dbReference type="EMBL" id="JADCNM010000008">
    <property type="protein sequence ID" value="KAG0472030.1"/>
    <property type="molecule type" value="Genomic_DNA"/>
</dbReference>
<dbReference type="InterPro" id="IPR007573">
    <property type="entry name" value="QWRF"/>
</dbReference>
<name>A0A835UTH3_VANPL</name>
<evidence type="ECO:0000256" key="2">
    <source>
        <dbReference type="SAM" id="MobiDB-lite"/>
    </source>
</evidence>
<feature type="region of interest" description="Disordered" evidence="2">
    <location>
        <begin position="17"/>
        <end position="105"/>
    </location>
</feature>
<dbReference type="AlphaFoldDB" id="A0A835UTH3"/>
<protein>
    <submittedName>
        <fullName evidence="3">Uncharacterized protein</fullName>
    </submittedName>
</protein>
<proteinExistence type="inferred from homology"/>
<dbReference type="GO" id="GO:0051225">
    <property type="term" value="P:spindle assembly"/>
    <property type="evidence" value="ECO:0007669"/>
    <property type="project" value="TreeGrafter"/>
</dbReference>
<dbReference type="OrthoDB" id="1924320at2759"/>
<gene>
    <name evidence="3" type="ORF">HPP92_016576</name>
</gene>
<organism evidence="3 4">
    <name type="scientific">Vanilla planifolia</name>
    <name type="common">Vanilla</name>
    <dbReference type="NCBI Taxonomy" id="51239"/>
    <lineage>
        <taxon>Eukaryota</taxon>
        <taxon>Viridiplantae</taxon>
        <taxon>Streptophyta</taxon>
        <taxon>Embryophyta</taxon>
        <taxon>Tracheophyta</taxon>
        <taxon>Spermatophyta</taxon>
        <taxon>Magnoliopsida</taxon>
        <taxon>Liliopsida</taxon>
        <taxon>Asparagales</taxon>
        <taxon>Orchidaceae</taxon>
        <taxon>Vanilloideae</taxon>
        <taxon>Vanilleae</taxon>
        <taxon>Vanilla</taxon>
    </lineage>
</organism>
<dbReference type="PANTHER" id="PTHR31807:SF37">
    <property type="entry name" value="HAUS AUGMIN-LIKE COMPLEX SUBUNIT 8"/>
    <property type="match status" value="1"/>
</dbReference>
<evidence type="ECO:0000313" key="4">
    <source>
        <dbReference type="Proteomes" id="UP000639772"/>
    </source>
</evidence>